<organism evidence="3 4">
    <name type="scientific">Streptomyces longispororuber</name>
    <dbReference type="NCBI Taxonomy" id="68230"/>
    <lineage>
        <taxon>Bacteria</taxon>
        <taxon>Bacillati</taxon>
        <taxon>Actinomycetota</taxon>
        <taxon>Actinomycetes</taxon>
        <taxon>Kitasatosporales</taxon>
        <taxon>Streptomycetaceae</taxon>
        <taxon>Streptomyces</taxon>
    </lineage>
</organism>
<sequence length="511" mass="52551">MTAGTRRAAATAGAPVAGAADGHPLYTALRAVAEARPAAPAIVSHDSAVTSYGQLLRAVDAGAEALAGARHVVGLAADDPCAFVAAYFAAARLRRVAVLLDSGVPAAETARSAAAFDLDVLVRDGAGGPGSLTVEPVAAKGTGGAGGARSRAPHAYAPTDFAVHCTSGSTGTPKGIVMSQDAVMARVRSWSREGRLAPSDVVLCPLPLWHGHGIDVLTLPSLLSGATVVFTRGAQLTARGLARLVHTHGVTVVSGLPVMYQTLVAADGVDPSLLGSLRLALTGSAPVAAGTQARFGERFGLPLRQGYGLGEIGVITYDARNTGPGTIGLPLPGIEWRLEPVDGTREGPLAEEPGRLCELLVRGPALARGYYRDPDAEAEMFVDGWLRTHDLVVVEPDGWYIRGRTSTFINVTGNKVAPTEVETALRTCDGVVDCAVAGVPDGEGGERVAALVVGGAGCEQGGVRRQLGARLLPYQLPQTYVFAAALPRTPVGKTDYAAVERILRGTEAHAS</sequence>
<dbReference type="InterPro" id="IPR042099">
    <property type="entry name" value="ANL_N_sf"/>
</dbReference>
<evidence type="ECO:0000313" key="3">
    <source>
        <dbReference type="EMBL" id="GHE37986.1"/>
    </source>
</evidence>
<dbReference type="CDD" id="cd04433">
    <property type="entry name" value="AFD_class_I"/>
    <property type="match status" value="1"/>
</dbReference>
<reference evidence="3" key="1">
    <citation type="journal article" date="2014" name="Int. J. Syst. Evol. Microbiol.">
        <title>Complete genome sequence of Corynebacterium casei LMG S-19264T (=DSM 44701T), isolated from a smear-ripened cheese.</title>
        <authorList>
            <consortium name="US DOE Joint Genome Institute (JGI-PGF)"/>
            <person name="Walter F."/>
            <person name="Albersmeier A."/>
            <person name="Kalinowski J."/>
            <person name="Ruckert C."/>
        </authorList>
    </citation>
    <scope>NUCLEOTIDE SEQUENCE</scope>
    <source>
        <strain evidence="3">JCM 4784</strain>
    </source>
</reference>
<dbReference type="InterPro" id="IPR025110">
    <property type="entry name" value="AMP-bd_C"/>
</dbReference>
<name>A0A918Z5H0_9ACTN</name>
<dbReference type="PROSITE" id="PS00455">
    <property type="entry name" value="AMP_BINDING"/>
    <property type="match status" value="1"/>
</dbReference>
<evidence type="ECO:0000259" key="2">
    <source>
        <dbReference type="Pfam" id="PF13193"/>
    </source>
</evidence>
<accession>A0A918Z5H0</accession>
<dbReference type="InterPro" id="IPR000873">
    <property type="entry name" value="AMP-dep_synth/lig_dom"/>
</dbReference>
<dbReference type="InterPro" id="IPR020845">
    <property type="entry name" value="AMP-binding_CS"/>
</dbReference>
<dbReference type="InterPro" id="IPR045851">
    <property type="entry name" value="AMP-bd_C_sf"/>
</dbReference>
<dbReference type="Gene3D" id="3.30.300.30">
    <property type="match status" value="1"/>
</dbReference>
<dbReference type="Proteomes" id="UP000608024">
    <property type="component" value="Unassembled WGS sequence"/>
</dbReference>
<reference evidence="3" key="2">
    <citation type="submission" date="2020-09" db="EMBL/GenBank/DDBJ databases">
        <authorList>
            <person name="Sun Q."/>
            <person name="Ohkuma M."/>
        </authorList>
    </citation>
    <scope>NUCLEOTIDE SEQUENCE</scope>
    <source>
        <strain evidence="3">JCM 4784</strain>
    </source>
</reference>
<feature type="domain" description="AMP-binding enzyme C-terminal" evidence="2">
    <location>
        <begin position="420"/>
        <end position="493"/>
    </location>
</feature>
<evidence type="ECO:0000259" key="1">
    <source>
        <dbReference type="Pfam" id="PF00501"/>
    </source>
</evidence>
<dbReference type="EMBL" id="BNBT01000004">
    <property type="protein sequence ID" value="GHE37986.1"/>
    <property type="molecule type" value="Genomic_DNA"/>
</dbReference>
<dbReference type="PANTHER" id="PTHR43767">
    <property type="entry name" value="LONG-CHAIN-FATTY-ACID--COA LIGASE"/>
    <property type="match status" value="1"/>
</dbReference>
<keyword evidence="4" id="KW-1185">Reference proteome</keyword>
<dbReference type="SUPFAM" id="SSF56801">
    <property type="entry name" value="Acetyl-CoA synthetase-like"/>
    <property type="match status" value="1"/>
</dbReference>
<gene>
    <name evidence="3" type="ORF">GCM10018785_04480</name>
</gene>
<dbReference type="GO" id="GO:0016878">
    <property type="term" value="F:acid-thiol ligase activity"/>
    <property type="evidence" value="ECO:0007669"/>
    <property type="project" value="UniProtKB-ARBA"/>
</dbReference>
<dbReference type="Gene3D" id="3.40.50.12780">
    <property type="entry name" value="N-terminal domain of ligase-like"/>
    <property type="match status" value="1"/>
</dbReference>
<proteinExistence type="predicted"/>
<dbReference type="AlphaFoldDB" id="A0A918Z5H0"/>
<dbReference type="Pfam" id="PF13193">
    <property type="entry name" value="AMP-binding_C"/>
    <property type="match status" value="1"/>
</dbReference>
<protein>
    <submittedName>
        <fullName evidence="3">Uncharacterized protein</fullName>
    </submittedName>
</protein>
<dbReference type="InterPro" id="IPR050237">
    <property type="entry name" value="ATP-dep_AMP-bd_enzyme"/>
</dbReference>
<feature type="domain" description="AMP-dependent synthetase/ligase" evidence="1">
    <location>
        <begin position="30"/>
        <end position="371"/>
    </location>
</feature>
<comment type="caution">
    <text evidence="3">The sequence shown here is derived from an EMBL/GenBank/DDBJ whole genome shotgun (WGS) entry which is preliminary data.</text>
</comment>
<evidence type="ECO:0000313" key="4">
    <source>
        <dbReference type="Proteomes" id="UP000608024"/>
    </source>
</evidence>
<dbReference type="RefSeq" id="WP_190134083.1">
    <property type="nucleotide sequence ID" value="NZ_BNBT01000004.1"/>
</dbReference>
<dbReference type="Pfam" id="PF00501">
    <property type="entry name" value="AMP-binding"/>
    <property type="match status" value="1"/>
</dbReference>
<dbReference type="PANTHER" id="PTHR43767:SF1">
    <property type="entry name" value="NONRIBOSOMAL PEPTIDE SYNTHASE PES1 (EUROFUNG)-RELATED"/>
    <property type="match status" value="1"/>
</dbReference>